<dbReference type="Gene3D" id="2.40.30.10">
    <property type="entry name" value="Translation factors"/>
    <property type="match status" value="1"/>
</dbReference>
<dbReference type="InterPro" id="IPR023166">
    <property type="entry name" value="BaiN-like_dom_sf"/>
</dbReference>
<evidence type="ECO:0000256" key="3">
    <source>
        <dbReference type="ARBA" id="ARBA00022827"/>
    </source>
</evidence>
<evidence type="ECO:0000256" key="2">
    <source>
        <dbReference type="ARBA" id="ARBA00022630"/>
    </source>
</evidence>
<dbReference type="Gene3D" id="1.10.8.260">
    <property type="entry name" value="HI0933 insert domain-like"/>
    <property type="match status" value="1"/>
</dbReference>
<comment type="cofactor">
    <cofactor evidence="1">
        <name>FAD</name>
        <dbReference type="ChEBI" id="CHEBI:57692"/>
    </cofactor>
</comment>
<keyword evidence="7" id="KW-1185">Reference proteome</keyword>
<dbReference type="PRINTS" id="PR00411">
    <property type="entry name" value="PNDRDTASEI"/>
</dbReference>
<dbReference type="AlphaFoldDB" id="A0AA46AHY3"/>
<sequence length="421" mass="46083">MITTTVTHWDVIVIGAGPGGLMAAITAAAQGCRVLVLEKNDQPGRKLLATGGGQCNLTHQMPMKSFLVHYHEKAAYAGKCIRQFSPESLMQWFSQRGVRLEVLENGKVFPASRRATEILEVLLKEMKELKVVMNCRSPVKKLETFKEGFQVTCGEEVNKANTVILSTGGFTYPSLGTAGDGYRLAADLGHRIVTPRPALTGLTVKHWKLEDLSGVSLQEITISHWSGGRKAGTYTGDLLFTHQGVSGPVILNYSRYFKLGDLLTVNLATPEKEEAFSSRMLRELQSVGKKKVKTLLYKEPVPRRVIDSVMRMAGINDDQVCASVTKDQRKMLVKWMTRMPLEVEVLGDVETAMVTTGGVSTDEIRSSTMESLIVPGLFLVGEVQDVDGMTGGFNLQFAFSSGYVAGRSAVSRQKEGGSKCR</sequence>
<accession>A0AA46AHY3</accession>
<dbReference type="Pfam" id="PF03486">
    <property type="entry name" value="HI0933_like"/>
    <property type="match status" value="1"/>
</dbReference>
<dbReference type="EMBL" id="FXUF01000002">
    <property type="protein sequence ID" value="SMP44176.1"/>
    <property type="molecule type" value="Genomic_DNA"/>
</dbReference>
<name>A0AA46AHY3_9CLOT</name>
<dbReference type="PRINTS" id="PR00368">
    <property type="entry name" value="FADPNR"/>
</dbReference>
<proteinExistence type="predicted"/>
<dbReference type="InterPro" id="IPR055178">
    <property type="entry name" value="RsdA/BaiN/AoA(So)-like_dom"/>
</dbReference>
<dbReference type="RefSeq" id="WP_283408056.1">
    <property type="nucleotide sequence ID" value="NZ_FXUF01000002.1"/>
</dbReference>
<evidence type="ECO:0000259" key="4">
    <source>
        <dbReference type="Pfam" id="PF03486"/>
    </source>
</evidence>
<dbReference type="Proteomes" id="UP001158066">
    <property type="component" value="Unassembled WGS sequence"/>
</dbReference>
<dbReference type="InterPro" id="IPR036188">
    <property type="entry name" value="FAD/NAD-bd_sf"/>
</dbReference>
<dbReference type="PANTHER" id="PTHR42887">
    <property type="entry name" value="OS12G0638800 PROTEIN"/>
    <property type="match status" value="1"/>
</dbReference>
<dbReference type="SUPFAM" id="SSF51905">
    <property type="entry name" value="FAD/NAD(P)-binding domain"/>
    <property type="match status" value="1"/>
</dbReference>
<feature type="domain" description="RsdA/BaiN/AoA(So)-like Rossmann fold-like" evidence="4">
    <location>
        <begin position="10"/>
        <end position="407"/>
    </location>
</feature>
<feature type="domain" description="RsdA/BaiN/AoA(So)-like insert" evidence="5">
    <location>
        <begin position="196"/>
        <end position="354"/>
    </location>
</feature>
<dbReference type="PANTHER" id="PTHR42887:SF2">
    <property type="entry name" value="OS12G0638800 PROTEIN"/>
    <property type="match status" value="1"/>
</dbReference>
<comment type="caution">
    <text evidence="6">The sequence shown here is derived from an EMBL/GenBank/DDBJ whole genome shotgun (WGS) entry which is preliminary data.</text>
</comment>
<organism evidence="6 7">
    <name type="scientific">Anoxynatronum buryatiense</name>
    <dbReference type="NCBI Taxonomy" id="489973"/>
    <lineage>
        <taxon>Bacteria</taxon>
        <taxon>Bacillati</taxon>
        <taxon>Bacillota</taxon>
        <taxon>Clostridia</taxon>
        <taxon>Eubacteriales</taxon>
        <taxon>Clostridiaceae</taxon>
        <taxon>Anoxynatronum</taxon>
    </lineage>
</organism>
<keyword evidence="2" id="KW-0285">Flavoprotein</keyword>
<dbReference type="Gene3D" id="3.50.50.60">
    <property type="entry name" value="FAD/NAD(P)-binding domain"/>
    <property type="match status" value="1"/>
</dbReference>
<dbReference type="NCBIfam" id="TIGR00275">
    <property type="entry name" value="aminoacetone oxidase family FAD-binding enzyme"/>
    <property type="match status" value="1"/>
</dbReference>
<evidence type="ECO:0000256" key="1">
    <source>
        <dbReference type="ARBA" id="ARBA00001974"/>
    </source>
</evidence>
<dbReference type="InterPro" id="IPR057661">
    <property type="entry name" value="RsdA/BaiN/AoA(So)_Rossmann"/>
</dbReference>
<evidence type="ECO:0000259" key="5">
    <source>
        <dbReference type="Pfam" id="PF22780"/>
    </source>
</evidence>
<evidence type="ECO:0000313" key="7">
    <source>
        <dbReference type="Proteomes" id="UP001158066"/>
    </source>
</evidence>
<reference evidence="6" key="1">
    <citation type="submission" date="2017-05" db="EMBL/GenBank/DDBJ databases">
        <authorList>
            <person name="Varghese N."/>
            <person name="Submissions S."/>
        </authorList>
    </citation>
    <scope>NUCLEOTIDE SEQUENCE</scope>
    <source>
        <strain evidence="6">Su22</strain>
    </source>
</reference>
<dbReference type="Pfam" id="PF22780">
    <property type="entry name" value="HI0933_like_1st"/>
    <property type="match status" value="1"/>
</dbReference>
<protein>
    <submittedName>
        <fullName evidence="6">Uncharacterized protein</fullName>
    </submittedName>
</protein>
<keyword evidence="3" id="KW-0274">FAD</keyword>
<dbReference type="InterPro" id="IPR004792">
    <property type="entry name" value="BaiN-like"/>
</dbReference>
<dbReference type="SUPFAM" id="SSF160996">
    <property type="entry name" value="HI0933 insert domain-like"/>
    <property type="match status" value="1"/>
</dbReference>
<gene>
    <name evidence="6" type="ORF">SAMN06296020_102144</name>
</gene>
<evidence type="ECO:0000313" key="6">
    <source>
        <dbReference type="EMBL" id="SMP44176.1"/>
    </source>
</evidence>